<evidence type="ECO:0000313" key="8">
    <source>
        <dbReference type="Proteomes" id="UP000503178"/>
    </source>
</evidence>
<dbReference type="PIRSF" id="PIRSF006230">
    <property type="entry name" value="MG442"/>
    <property type="match status" value="1"/>
</dbReference>
<keyword evidence="6" id="KW-0934">Plastid</keyword>
<reference evidence="7 8" key="2">
    <citation type="submission" date="2019-06" db="EMBL/GenBank/DDBJ databases">
        <title>A hidden player of endosymbiotic evolution: DNA virus triggered massive gene transfer.</title>
        <authorList>
            <person name="Matsuo M."/>
            <person name="Katahata A."/>
            <person name="Tachikawa M."/>
            <person name="Minakuchi Y."/>
            <person name="Noguchi H."/>
            <person name="Toyoda A."/>
            <person name="Fujiyama A."/>
            <person name="Suzuki Y."/>
            <person name="Satoh S."/>
            <person name="Nakayama T."/>
            <person name="Kamikawa R."/>
            <person name="Nomura M."/>
            <person name="Inagaki Y."/>
            <person name="Ishida K."/>
            <person name="Obokata J."/>
        </authorList>
    </citation>
    <scope>NUCLEOTIDE SEQUENCE [LARGE SCALE GENOMIC DNA]</scope>
    <source>
        <strain evidence="7 8">MYN1</strain>
    </source>
</reference>
<dbReference type="InterPro" id="IPR019991">
    <property type="entry name" value="GTP-bd_ribosome_bgen"/>
</dbReference>
<dbReference type="NCBIfam" id="TIGR03596">
    <property type="entry name" value="GTPase_YlqF"/>
    <property type="match status" value="1"/>
</dbReference>
<dbReference type="GO" id="GO:0005743">
    <property type="term" value="C:mitochondrial inner membrane"/>
    <property type="evidence" value="ECO:0007669"/>
    <property type="project" value="UniProtKB-SubCell"/>
</dbReference>
<dbReference type="PANTHER" id="PTHR45782">
    <property type="entry name" value="MITOCHONDRIAL RIBOSOME-ASSOCIATED GTPASE 1"/>
    <property type="match status" value="1"/>
</dbReference>
<dbReference type="CDD" id="cd01856">
    <property type="entry name" value="YlqF"/>
    <property type="match status" value="1"/>
</dbReference>
<feature type="domain" description="G" evidence="5">
    <location>
        <begin position="142"/>
        <end position="196"/>
    </location>
</feature>
<keyword evidence="1 3" id="KW-0547">Nucleotide-binding</keyword>
<keyword evidence="2 3" id="KW-0342">GTP-binding</keyword>
<dbReference type="InterPro" id="IPR027417">
    <property type="entry name" value="P-loop_NTPase"/>
</dbReference>
<name>A0A1S6YHU0_9EUKA</name>
<evidence type="ECO:0000256" key="4">
    <source>
        <dbReference type="PIRSR" id="PIRSR006230-1"/>
    </source>
</evidence>
<sequence length="310" mass="35205">MTSSIDSLQLNSKLLNTSSPVIQWYPGHIAKAEHLLSHSIASVDLIIEVRDARVPFSSTHPRLKLWCQDKKHVLVMNRRDMINDNTLYIWDSWLRLHGETPWWCDAKLGTGIKQLQKAIISTNTTFNERRIARGMRARPVRAIVLGFPNVGKSALINRLAKQKIAPSARRAGITRSLNWVRVCKEIDLLDSPGILPPRLDDQRGALLLAICDNIGEAAYNVELISISFLRILQQLSTISNIGFEMNYLEQKYNVRLPINLVNSLDWLRFAAEQHTNGDLIRMSQRLLDDFRRSHLGRIALELPPGTHIGS</sequence>
<evidence type="ECO:0000256" key="2">
    <source>
        <dbReference type="ARBA" id="ARBA00023134"/>
    </source>
</evidence>
<accession>A0A1S6YHU0</accession>
<protein>
    <recommendedName>
        <fullName evidence="3">Mitochondrial GTPase 1</fullName>
    </recommendedName>
</protein>
<dbReference type="InterPro" id="IPR016478">
    <property type="entry name" value="GTPase_MTG1"/>
</dbReference>
<dbReference type="GO" id="GO:0005525">
    <property type="term" value="F:GTP binding"/>
    <property type="evidence" value="ECO:0007669"/>
    <property type="project" value="UniProtKB-KW"/>
</dbReference>
<dbReference type="Proteomes" id="UP000503178">
    <property type="component" value="Chromatophore Pltd"/>
</dbReference>
<dbReference type="Pfam" id="PF01926">
    <property type="entry name" value="MMR_HSR1"/>
    <property type="match status" value="1"/>
</dbReference>
<dbReference type="Gene3D" id="3.40.50.300">
    <property type="entry name" value="P-loop containing nucleotide triphosphate hydrolases"/>
    <property type="match status" value="1"/>
</dbReference>
<comment type="subcellular location">
    <subcellularLocation>
        <location evidence="3">Mitochondrion inner membrane</location>
        <topology evidence="3">Peripheral membrane protein</topology>
    </subcellularLocation>
</comment>
<dbReference type="InterPro" id="IPR006073">
    <property type="entry name" value="GTP-bd"/>
</dbReference>
<dbReference type="EMBL" id="KY124271">
    <property type="protein sequence ID" value="AQX44899.1"/>
    <property type="molecule type" value="Genomic_DNA"/>
</dbReference>
<evidence type="ECO:0000256" key="1">
    <source>
        <dbReference type="ARBA" id="ARBA00022741"/>
    </source>
</evidence>
<dbReference type="GO" id="GO:0003924">
    <property type="term" value="F:GTPase activity"/>
    <property type="evidence" value="ECO:0007669"/>
    <property type="project" value="TreeGrafter"/>
</dbReference>
<feature type="binding site" evidence="4">
    <location>
        <begin position="77"/>
        <end position="80"/>
    </location>
    <ligand>
        <name>GTP</name>
        <dbReference type="ChEBI" id="CHEBI:37565"/>
    </ligand>
</feature>
<proteinExistence type="inferred from homology"/>
<organism evidence="6">
    <name type="scientific">Paulinella micropora</name>
    <dbReference type="NCBI Taxonomy" id="1928728"/>
    <lineage>
        <taxon>Eukaryota</taxon>
        <taxon>Sar</taxon>
        <taxon>Rhizaria</taxon>
        <taxon>Cercozoa</taxon>
        <taxon>Imbricatea</taxon>
        <taxon>Silicofilosea</taxon>
        <taxon>Euglyphida</taxon>
        <taxon>Paulinellidae</taxon>
        <taxon>Paulinella</taxon>
    </lineage>
</organism>
<dbReference type="SUPFAM" id="SSF52540">
    <property type="entry name" value="P-loop containing nucleoside triphosphate hydrolases"/>
    <property type="match status" value="1"/>
</dbReference>
<reference evidence="6" key="1">
    <citation type="journal article" date="2017" name="Protist">
        <title>Diversity of the Photosynthetic Paulinella Species, with the Description of Paulinella micropora sp. nov. and the Chromatophore Genome Sequence for strain KR01.</title>
        <authorList>
            <person name="Lhee D."/>
            <person name="Yang E.C."/>
            <person name="Kim J.I."/>
            <person name="Nakayama T."/>
            <person name="Zuccarello G."/>
            <person name="Andersen R.A."/>
            <person name="Yoon H.S."/>
        </authorList>
    </citation>
    <scope>NUCLEOTIDE SEQUENCE</scope>
    <source>
        <strain evidence="6">FK01</strain>
    </source>
</reference>
<geneLocation type="plastid" evidence="6"/>
<gene>
    <name evidence="7" type="primary">rbgA</name>
    <name evidence="7" type="synonym">MYN1_Chr_296</name>
    <name evidence="6" type="ORF">PFK_345</name>
    <name evidence="7" type="ORF">PMYN1_Chma304</name>
</gene>
<dbReference type="AlphaFoldDB" id="A0A1S6YHU0"/>
<dbReference type="PANTHER" id="PTHR45782:SF5">
    <property type="entry name" value="DAR GTPASE 3, CHLOROPLASTIC"/>
    <property type="match status" value="1"/>
</dbReference>
<evidence type="ECO:0000256" key="3">
    <source>
        <dbReference type="PIRNR" id="PIRNR006230"/>
    </source>
</evidence>
<dbReference type="EMBL" id="LC490351">
    <property type="protein sequence ID" value="BBL86113.1"/>
    <property type="molecule type" value="Genomic_DNA"/>
</dbReference>
<evidence type="ECO:0000313" key="7">
    <source>
        <dbReference type="EMBL" id="BBL86113.1"/>
    </source>
</evidence>
<evidence type="ECO:0000259" key="5">
    <source>
        <dbReference type="Pfam" id="PF01926"/>
    </source>
</evidence>
<comment type="similarity">
    <text evidence="3">Belongs to the TRAFAC class YlqF/YawG GTPase family. MTG1 subfamily.</text>
</comment>
<feature type="binding site" evidence="4">
    <location>
        <position position="193"/>
    </location>
    <ligand>
        <name>GTP</name>
        <dbReference type="ChEBI" id="CHEBI:37565"/>
    </ligand>
</feature>
<evidence type="ECO:0000313" key="6">
    <source>
        <dbReference type="EMBL" id="AQX44899.1"/>
    </source>
</evidence>
<dbReference type="GO" id="GO:0006412">
    <property type="term" value="P:translation"/>
    <property type="evidence" value="ECO:0007669"/>
    <property type="project" value="TreeGrafter"/>
</dbReference>
<keyword evidence="3" id="KW-0496">Mitochondrion</keyword>
<keyword evidence="8" id="KW-1185">Reference proteome</keyword>